<feature type="region of interest" description="Disordered" evidence="6">
    <location>
        <begin position="1"/>
        <end position="22"/>
    </location>
</feature>
<dbReference type="PANTHER" id="PTHR12303:SF6">
    <property type="entry name" value="CARNOSINE N-METHYLTRANSFERASE"/>
    <property type="match status" value="1"/>
</dbReference>
<sequence>MSQESHEGCQEDHEHDEPAVDDDVIATEKVVNAFLFYKKYGQEKILHMLKQVREIPNEHQKLLGETYREQITEVKQRLDHNYSMLKMIVNYGVGMFGENFMQSLRIHQPRRPTPDYMSKVLSTIRQIAREWSSAGEPERDATYTPIIEELRRLFPDQSKRHDIRIFVPGSGLGRLAFDLMSDGFSVEGNEFSLFMLITSCFLLNGCKKKDEFTLYPFIFDKSNSWSYEDQLRPVTFPDRCPDGTQTSRKNLFSMCAGDFVEIMRKSPTPHQVIVTAWFIDTAHNIVEYIELIHKGLEPGGVWINVGPLTYHFEDMKEESSIELPYEEVMRIVRTFGFQITDERKIDSKYTTNHRSMLQNQYTCAFFVARK</sequence>
<evidence type="ECO:0000256" key="4">
    <source>
        <dbReference type="ARBA" id="ARBA00022679"/>
    </source>
</evidence>
<dbReference type="AlphaFoldDB" id="A0A8S1H7F8"/>
<accession>A0A8S1H7F8</accession>
<keyword evidence="4" id="KW-0808">Transferase</keyword>
<dbReference type="GO" id="GO:0035498">
    <property type="term" value="P:carnosine metabolic process"/>
    <property type="evidence" value="ECO:0007669"/>
    <property type="project" value="TreeGrafter"/>
</dbReference>
<keyword evidence="8" id="KW-1185">Reference proteome</keyword>
<proteinExistence type="inferred from homology"/>
<gene>
    <name evidence="7" type="ORF">CAUJ_LOCUS7452</name>
</gene>
<reference evidence="7" key="1">
    <citation type="submission" date="2020-10" db="EMBL/GenBank/DDBJ databases">
        <authorList>
            <person name="Kikuchi T."/>
        </authorList>
    </citation>
    <scope>NUCLEOTIDE SEQUENCE</scope>
    <source>
        <strain evidence="7">NKZ352</strain>
    </source>
</reference>
<comment type="caution">
    <text evidence="7">The sequence shown here is derived from an EMBL/GenBank/DDBJ whole genome shotgun (WGS) entry which is preliminary data.</text>
</comment>
<evidence type="ECO:0000313" key="8">
    <source>
        <dbReference type="Proteomes" id="UP000835052"/>
    </source>
</evidence>
<comment type="similarity">
    <text evidence="1">Belongs to the carnosine N-methyltransferase family.</text>
</comment>
<dbReference type="InterPro" id="IPR029063">
    <property type="entry name" value="SAM-dependent_MTases_sf"/>
</dbReference>
<dbReference type="Gene3D" id="3.40.50.150">
    <property type="entry name" value="Vaccinia Virus protein VP39"/>
    <property type="match status" value="1"/>
</dbReference>
<dbReference type="PANTHER" id="PTHR12303">
    <property type="entry name" value="CARNOSINE N-METHYLTRANSFERASE"/>
    <property type="match status" value="1"/>
</dbReference>
<keyword evidence="3" id="KW-0489">Methyltransferase</keyword>
<keyword evidence="5" id="KW-0949">S-adenosyl-L-methionine</keyword>
<dbReference type="EC" id="2.1.1.22" evidence="2"/>
<dbReference type="OrthoDB" id="978at2759"/>
<evidence type="ECO:0000256" key="1">
    <source>
        <dbReference type="ARBA" id="ARBA00010086"/>
    </source>
</evidence>
<dbReference type="GO" id="GO:0032259">
    <property type="term" value="P:methylation"/>
    <property type="evidence" value="ECO:0007669"/>
    <property type="project" value="UniProtKB-KW"/>
</dbReference>
<dbReference type="GO" id="GO:0005829">
    <property type="term" value="C:cytosol"/>
    <property type="evidence" value="ECO:0007669"/>
    <property type="project" value="TreeGrafter"/>
</dbReference>
<dbReference type="SUPFAM" id="SSF53335">
    <property type="entry name" value="S-adenosyl-L-methionine-dependent methyltransferases"/>
    <property type="match status" value="1"/>
</dbReference>
<feature type="compositionally biased region" description="Basic and acidic residues" evidence="6">
    <location>
        <begin position="1"/>
        <end position="18"/>
    </location>
</feature>
<dbReference type="InterPro" id="IPR012901">
    <property type="entry name" value="CARME"/>
</dbReference>
<protein>
    <recommendedName>
        <fullName evidence="2">carnosine N-methyltransferase</fullName>
        <ecNumber evidence="2">2.1.1.22</ecNumber>
    </recommendedName>
</protein>
<dbReference type="GO" id="GO:0005634">
    <property type="term" value="C:nucleus"/>
    <property type="evidence" value="ECO:0007669"/>
    <property type="project" value="TreeGrafter"/>
</dbReference>
<dbReference type="Pfam" id="PF07942">
    <property type="entry name" value="CARME"/>
    <property type="match status" value="1"/>
</dbReference>
<dbReference type="Proteomes" id="UP000835052">
    <property type="component" value="Unassembled WGS sequence"/>
</dbReference>
<dbReference type="EMBL" id="CAJGYM010000021">
    <property type="protein sequence ID" value="CAD6191533.1"/>
    <property type="molecule type" value="Genomic_DNA"/>
</dbReference>
<evidence type="ECO:0000256" key="2">
    <source>
        <dbReference type="ARBA" id="ARBA00012003"/>
    </source>
</evidence>
<organism evidence="7 8">
    <name type="scientific">Caenorhabditis auriculariae</name>
    <dbReference type="NCBI Taxonomy" id="2777116"/>
    <lineage>
        <taxon>Eukaryota</taxon>
        <taxon>Metazoa</taxon>
        <taxon>Ecdysozoa</taxon>
        <taxon>Nematoda</taxon>
        <taxon>Chromadorea</taxon>
        <taxon>Rhabditida</taxon>
        <taxon>Rhabditina</taxon>
        <taxon>Rhabditomorpha</taxon>
        <taxon>Rhabditoidea</taxon>
        <taxon>Rhabditidae</taxon>
        <taxon>Peloderinae</taxon>
        <taxon>Caenorhabditis</taxon>
    </lineage>
</organism>
<dbReference type="SMART" id="SM01296">
    <property type="entry name" value="N2227"/>
    <property type="match status" value="1"/>
</dbReference>
<evidence type="ECO:0000256" key="6">
    <source>
        <dbReference type="SAM" id="MobiDB-lite"/>
    </source>
</evidence>
<evidence type="ECO:0000256" key="3">
    <source>
        <dbReference type="ARBA" id="ARBA00022603"/>
    </source>
</evidence>
<name>A0A8S1H7F8_9PELO</name>
<evidence type="ECO:0000256" key="5">
    <source>
        <dbReference type="ARBA" id="ARBA00022691"/>
    </source>
</evidence>
<evidence type="ECO:0000313" key="7">
    <source>
        <dbReference type="EMBL" id="CAD6191533.1"/>
    </source>
</evidence>
<dbReference type="GO" id="GO:0030735">
    <property type="term" value="F:carnosine N-methyltransferase activity"/>
    <property type="evidence" value="ECO:0007669"/>
    <property type="project" value="UniProtKB-EC"/>
</dbReference>